<name>A0A152A676_TIELA</name>
<keyword evidence="3" id="KW-1185">Reference proteome</keyword>
<organism evidence="2 3">
    <name type="scientific">Tieghemostelium lacteum</name>
    <name type="common">Slime mold</name>
    <name type="synonym">Dictyostelium lacteum</name>
    <dbReference type="NCBI Taxonomy" id="361077"/>
    <lineage>
        <taxon>Eukaryota</taxon>
        <taxon>Amoebozoa</taxon>
        <taxon>Evosea</taxon>
        <taxon>Eumycetozoa</taxon>
        <taxon>Dictyostelia</taxon>
        <taxon>Dictyosteliales</taxon>
        <taxon>Raperosteliaceae</taxon>
        <taxon>Tieghemostelium</taxon>
    </lineage>
</organism>
<dbReference type="InterPro" id="IPR051251">
    <property type="entry name" value="STK_FNIP-Repeat"/>
</dbReference>
<reference evidence="2 3" key="1">
    <citation type="submission" date="2015-12" db="EMBL/GenBank/DDBJ databases">
        <title>Dictyostelia acquired genes for synthesis and detection of signals that induce cell-type specialization by lateral gene transfer from prokaryotes.</title>
        <authorList>
            <person name="Gloeckner G."/>
            <person name="Schaap P."/>
        </authorList>
    </citation>
    <scope>NUCLEOTIDE SEQUENCE [LARGE SCALE GENOMIC DNA]</scope>
    <source>
        <strain evidence="2 3">TK</strain>
    </source>
</reference>
<sequence length="634" mass="72549">MTLFLKLPHYLFQLICYYIKSDLNIFYLLSTCRDLYGLIDNVKFNNFPVEYLKRRNLNYQKRQQWIQNQPTAVSPIKELIGTLLGYKPMNSIEVYSGKLPSKFHQLLLKDNEIQIFMQEIKGDTTSQEISVLHITSFSKRPNVTELQPLMIWRGLTTLILGSNDAREGVIDSQLFTHDRLKVPPNVTKLVLGCNFKFRLEPGDLPQSVTDLSILYDFQYPGFEWDLVIPLSLYVLVLGRFNSELKSGNLKEPLTVLDLGFYFSQDITDDLLPKSLKHLTFGTGFEDYISEYAIPSGLETLVFRCRSLKSHVIPPVMSKRLKLPYNTTSFDRGFLPSHLTHFECDNYNHPLIPGTLPETLFYLKLTEFNHKLLQGTFPDSLGVLILNSYQKPLECGVIPPHLKTLILPKLNSNLDVNTLPYGLEKLELSNQFKHPIEKRMLPDTLKYLKIKGMYPHEIELSALPISLEEVSIQINRQKSIFKHLTKLRVLKIKGDLFRMDIGPNDLPPSLQVLYLPYLTEKTIYSKSLPESLKVLKIKVSILGMPEIRKSSFPVGLRKLSFGSQFNTQIEPGSLPPNLKILQFSKSFKQTVRPGVIPNNLCKLVLPIVGAPWEESVYNRSFGSCTLPPSCTIVHK</sequence>
<evidence type="ECO:0000256" key="1">
    <source>
        <dbReference type="ARBA" id="ARBA00022737"/>
    </source>
</evidence>
<evidence type="ECO:0000313" key="3">
    <source>
        <dbReference type="Proteomes" id="UP000076078"/>
    </source>
</evidence>
<dbReference type="Proteomes" id="UP000076078">
    <property type="component" value="Unassembled WGS sequence"/>
</dbReference>
<dbReference type="Gene3D" id="3.80.10.10">
    <property type="entry name" value="Ribonuclease Inhibitor"/>
    <property type="match status" value="1"/>
</dbReference>
<dbReference type="InterPro" id="IPR032675">
    <property type="entry name" value="LRR_dom_sf"/>
</dbReference>
<dbReference type="SUPFAM" id="SSF52058">
    <property type="entry name" value="L domain-like"/>
    <property type="match status" value="2"/>
</dbReference>
<keyword evidence="1" id="KW-0677">Repeat</keyword>
<dbReference type="OrthoDB" id="18551at2759"/>
<protein>
    <submittedName>
        <fullName evidence="2">Uncharacterized protein</fullName>
    </submittedName>
</protein>
<gene>
    <name evidence="2" type="ORF">DLAC_01749</name>
</gene>
<dbReference type="EMBL" id="LODT01000006">
    <property type="protein sequence ID" value="KYR01739.1"/>
    <property type="molecule type" value="Genomic_DNA"/>
</dbReference>
<evidence type="ECO:0000313" key="2">
    <source>
        <dbReference type="EMBL" id="KYR01739.1"/>
    </source>
</evidence>
<dbReference type="Pfam" id="PF05725">
    <property type="entry name" value="FNIP"/>
    <property type="match status" value="5"/>
</dbReference>
<accession>A0A152A676</accession>
<proteinExistence type="predicted"/>
<dbReference type="InParanoid" id="A0A152A676"/>
<dbReference type="AlphaFoldDB" id="A0A152A676"/>
<dbReference type="PANTHER" id="PTHR32134">
    <property type="entry name" value="FNIP REPEAT-CONTAINING PROTEIN"/>
    <property type="match status" value="1"/>
</dbReference>
<dbReference type="PANTHER" id="PTHR32134:SF169">
    <property type="entry name" value="FNIP REPEAT-CONTAINING PROTEIN-RELATED"/>
    <property type="match status" value="1"/>
</dbReference>
<comment type="caution">
    <text evidence="2">The sequence shown here is derived from an EMBL/GenBank/DDBJ whole genome shotgun (WGS) entry which is preliminary data.</text>
</comment>
<dbReference type="InterPro" id="IPR008615">
    <property type="entry name" value="FNIP"/>
</dbReference>